<comment type="caution">
    <text evidence="1">The sequence shown here is derived from an EMBL/GenBank/DDBJ whole genome shotgun (WGS) entry which is preliminary data.</text>
</comment>
<evidence type="ECO:0000313" key="1">
    <source>
        <dbReference type="EMBL" id="KAI3716948.1"/>
    </source>
</evidence>
<gene>
    <name evidence="1" type="ORF">L1987_68192</name>
</gene>
<protein>
    <submittedName>
        <fullName evidence="1">Uncharacterized protein</fullName>
    </submittedName>
</protein>
<dbReference type="Proteomes" id="UP001056120">
    <property type="component" value="Linkage Group LG23"/>
</dbReference>
<sequence length="653" mass="73189">MTQRDLFESEGDRIDTLPELQGVTGSHHLFSFSLLCAHLLCSSSTGLKTKFNQTPQSKDVTLMYVNITLLLREKVEHKEGIKTKSLSFNAFHFHVNLFENFGFCLWDFEMVCGLIDLNIVSDDPEELSLSSTNGSVSGFGSGSGSGVCCLELWHACAGSSICLPRKGNAVVYCPQGHLEQLQSAGDCLTGEFIVPPHVFCRVLDVKLHAEVGTDDVYAQVSLIQDPKLEQKWREGGGGEEYTEDDNGVVEMTTTPHMFCKTLTASDTSTHGGFSVPRRAAKDCFPPLDYKRQRPSQELVTKDLHGTEWKFRHIYRGQPRRHLLTTGWSAFVNKKQLVCGDAVLFLRGDDGVLRLGVRRATKIKFGSSLLPIFSQKSDTFDFSSVVNSISRRSLFSVRYNPRGGSSEFIVPYNRFLKSLASSFSPGASFKMRRRRPKVHWDCEEITRQNRVSPWEIERCGLISDIGTLVSPLMKRIRTSFAASVSDSLKFNRVLQSQEIVSNLQSSSPSSVLRRRLNLTFVKAKVEGCNQKAESYIHEGEVDESYWSVALKPNEEEIKLEWWISSLEYISKQQNVEDRHTLHRNGIAVSEPMTMSDNISKVGEELDKLLELGLKDEGKVDRLLELVQQVVSNIEILDEDYAAAYGSPGPSVEAK</sequence>
<accession>A0ACB9B4S5</accession>
<reference evidence="2" key="1">
    <citation type="journal article" date="2022" name="Mol. Ecol. Resour.">
        <title>The genomes of chicory, endive, great burdock and yacon provide insights into Asteraceae palaeo-polyploidization history and plant inulin production.</title>
        <authorList>
            <person name="Fan W."/>
            <person name="Wang S."/>
            <person name="Wang H."/>
            <person name="Wang A."/>
            <person name="Jiang F."/>
            <person name="Liu H."/>
            <person name="Zhao H."/>
            <person name="Xu D."/>
            <person name="Zhang Y."/>
        </authorList>
    </citation>
    <scope>NUCLEOTIDE SEQUENCE [LARGE SCALE GENOMIC DNA]</scope>
    <source>
        <strain evidence="2">cv. Yunnan</strain>
    </source>
</reference>
<evidence type="ECO:0000313" key="2">
    <source>
        <dbReference type="Proteomes" id="UP001056120"/>
    </source>
</evidence>
<keyword evidence="2" id="KW-1185">Reference proteome</keyword>
<reference evidence="1 2" key="2">
    <citation type="journal article" date="2022" name="Mol. Ecol. Resour.">
        <title>The genomes of chicory, endive, great burdock and yacon provide insights into Asteraceae paleo-polyploidization history and plant inulin production.</title>
        <authorList>
            <person name="Fan W."/>
            <person name="Wang S."/>
            <person name="Wang H."/>
            <person name="Wang A."/>
            <person name="Jiang F."/>
            <person name="Liu H."/>
            <person name="Zhao H."/>
            <person name="Xu D."/>
            <person name="Zhang Y."/>
        </authorList>
    </citation>
    <scope>NUCLEOTIDE SEQUENCE [LARGE SCALE GENOMIC DNA]</scope>
    <source>
        <strain evidence="2">cv. Yunnan</strain>
        <tissue evidence="1">Leaves</tissue>
    </source>
</reference>
<dbReference type="EMBL" id="CM042040">
    <property type="protein sequence ID" value="KAI3716948.1"/>
    <property type="molecule type" value="Genomic_DNA"/>
</dbReference>
<name>A0ACB9B4S5_9ASTR</name>
<proteinExistence type="predicted"/>
<organism evidence="1 2">
    <name type="scientific">Smallanthus sonchifolius</name>
    <dbReference type="NCBI Taxonomy" id="185202"/>
    <lineage>
        <taxon>Eukaryota</taxon>
        <taxon>Viridiplantae</taxon>
        <taxon>Streptophyta</taxon>
        <taxon>Embryophyta</taxon>
        <taxon>Tracheophyta</taxon>
        <taxon>Spermatophyta</taxon>
        <taxon>Magnoliopsida</taxon>
        <taxon>eudicotyledons</taxon>
        <taxon>Gunneridae</taxon>
        <taxon>Pentapetalae</taxon>
        <taxon>asterids</taxon>
        <taxon>campanulids</taxon>
        <taxon>Asterales</taxon>
        <taxon>Asteraceae</taxon>
        <taxon>Asteroideae</taxon>
        <taxon>Heliantheae alliance</taxon>
        <taxon>Millerieae</taxon>
        <taxon>Smallanthus</taxon>
    </lineage>
</organism>